<dbReference type="AlphaFoldDB" id="A0A4R8S1R6"/>
<feature type="domain" description="N-acetyltransferase" evidence="5">
    <location>
        <begin position="156"/>
        <end position="302"/>
    </location>
</feature>
<accession>A0A4R8S1R6</accession>
<dbReference type="PIRSF" id="PIRSF021524">
    <property type="entry name" value="MSH_acetyltransferase"/>
    <property type="match status" value="1"/>
</dbReference>
<proteinExistence type="inferred from homology"/>
<dbReference type="RefSeq" id="WP_134073885.1">
    <property type="nucleotide sequence ID" value="NZ_PECH01000010.1"/>
</dbReference>
<keyword evidence="1 4" id="KW-0808">Transferase</keyword>
<evidence type="ECO:0000256" key="1">
    <source>
        <dbReference type="ARBA" id="ARBA00022679"/>
    </source>
</evidence>
<dbReference type="PANTHER" id="PTHR43617:SF31">
    <property type="entry name" value="MYCOTHIOL ACETYLTRANSFERASE"/>
    <property type="match status" value="1"/>
</dbReference>
<keyword evidence="2 4" id="KW-0677">Repeat</keyword>
<reference evidence="6 7" key="1">
    <citation type="journal article" date="2019" name="Sci. Rep.">
        <title>Extended insight into the Mycobacterium chelonae-abscessus complex through whole genome sequencing of Mycobacterium salmoniphilum outbreak and Mycobacterium salmoniphilum-like strains.</title>
        <authorList>
            <person name="Behra P.R.K."/>
            <person name="Das S."/>
            <person name="Pettersson B.M.F."/>
            <person name="Shirreff L."/>
            <person name="DuCote T."/>
            <person name="Jacobsson K.G."/>
            <person name="Ennis D.G."/>
            <person name="Kirsebom L.A."/>
        </authorList>
    </citation>
    <scope>NUCLEOTIDE SEQUENCE [LARGE SCALE GENOMIC DNA]</scope>
    <source>
        <strain evidence="6 7">DE 4585</strain>
    </source>
</reference>
<evidence type="ECO:0000259" key="5">
    <source>
        <dbReference type="PROSITE" id="PS51186"/>
    </source>
</evidence>
<dbReference type="SUPFAM" id="SSF55729">
    <property type="entry name" value="Acyl-CoA N-acyltransferases (Nat)"/>
    <property type="match status" value="1"/>
</dbReference>
<feature type="binding site" evidence="4">
    <location>
        <begin position="245"/>
        <end position="251"/>
    </location>
    <ligand>
        <name>acetyl-CoA</name>
        <dbReference type="ChEBI" id="CHEBI:57288"/>
        <label>2</label>
    </ligand>
</feature>
<feature type="binding site" evidence="4">
    <location>
        <position position="34"/>
    </location>
    <ligand>
        <name>1D-myo-inositol 2-(L-cysteinylamino)-2-deoxy-alpha-D-glucopyranoside</name>
        <dbReference type="ChEBI" id="CHEBI:58887"/>
    </ligand>
</feature>
<dbReference type="InterPro" id="IPR016181">
    <property type="entry name" value="Acyl_CoA_acyltransferase"/>
</dbReference>
<organism evidence="6 7">
    <name type="scientific">Mycobacteroides salmoniphilum</name>
    <dbReference type="NCBI Taxonomy" id="404941"/>
    <lineage>
        <taxon>Bacteria</taxon>
        <taxon>Bacillati</taxon>
        <taxon>Actinomycetota</taxon>
        <taxon>Actinomycetes</taxon>
        <taxon>Mycobacteriales</taxon>
        <taxon>Mycobacteriaceae</taxon>
        <taxon>Mycobacteroides</taxon>
    </lineage>
</organism>
<feature type="binding site" evidence="4">
    <location>
        <position position="272"/>
    </location>
    <ligand>
        <name>1D-myo-inositol 2-(L-cysteinylamino)-2-deoxy-alpha-D-glucopyranoside</name>
        <dbReference type="ChEBI" id="CHEBI:58887"/>
    </ligand>
</feature>
<dbReference type="PANTHER" id="PTHR43617">
    <property type="entry name" value="L-AMINO ACID N-ACETYLTRANSFERASE"/>
    <property type="match status" value="1"/>
</dbReference>
<dbReference type="PROSITE" id="PS51186">
    <property type="entry name" value="GNAT"/>
    <property type="match status" value="2"/>
</dbReference>
<evidence type="ECO:0000256" key="4">
    <source>
        <dbReference type="HAMAP-Rule" id="MF_01698"/>
    </source>
</evidence>
<dbReference type="Proteomes" id="UP000295117">
    <property type="component" value="Unassembled WGS sequence"/>
</dbReference>
<comment type="catalytic activity">
    <reaction evidence="4">
        <text>1D-myo-inositol 2-(L-cysteinylamino)-2-deoxy-alpha-D-glucopyranoside + acetyl-CoA = mycothiol + CoA + H(+)</text>
        <dbReference type="Rhea" id="RHEA:26172"/>
        <dbReference type="ChEBI" id="CHEBI:15378"/>
        <dbReference type="ChEBI" id="CHEBI:16768"/>
        <dbReference type="ChEBI" id="CHEBI:57287"/>
        <dbReference type="ChEBI" id="CHEBI:57288"/>
        <dbReference type="ChEBI" id="CHEBI:58887"/>
        <dbReference type="EC" id="2.3.1.189"/>
    </reaction>
</comment>
<gene>
    <name evidence="6" type="primary">mshD_2</name>
    <name evidence="4" type="synonym">mshD</name>
    <name evidence="6" type="ORF">DE4585_04708</name>
</gene>
<dbReference type="Gene3D" id="3.40.630.30">
    <property type="match status" value="1"/>
</dbReference>
<feature type="binding site" evidence="4">
    <location>
        <position position="234"/>
    </location>
    <ligand>
        <name>1D-myo-inositol 2-(L-cysteinylamino)-2-deoxy-alpha-D-glucopyranoside</name>
        <dbReference type="ChEBI" id="CHEBI:58887"/>
    </ligand>
</feature>
<dbReference type="InterPro" id="IPR050276">
    <property type="entry name" value="MshD_Acetyltransferase"/>
</dbReference>
<protein>
    <recommendedName>
        <fullName evidence="4">Mycothiol acetyltransferase</fullName>
        <shortName evidence="4">MSH acetyltransferase</shortName>
        <ecNumber evidence="4">2.3.1.189</ecNumber>
    </recommendedName>
    <alternativeName>
        <fullName evidence="4">Mycothiol synthase</fullName>
    </alternativeName>
</protein>
<feature type="binding site" evidence="4">
    <location>
        <position position="224"/>
    </location>
    <ligand>
        <name>1D-myo-inositol 2-(L-cysteinylamino)-2-deoxy-alpha-D-glucopyranoside</name>
        <dbReference type="ChEBI" id="CHEBI:58887"/>
    </ligand>
</feature>
<keyword evidence="3 4" id="KW-0012">Acyltransferase</keyword>
<dbReference type="GO" id="GO:0008999">
    <property type="term" value="F:protein-N-terminal-alanine acetyltransferase activity"/>
    <property type="evidence" value="ECO:0007669"/>
    <property type="project" value="TreeGrafter"/>
</dbReference>
<feature type="binding site" evidence="4">
    <location>
        <begin position="277"/>
        <end position="282"/>
    </location>
    <ligand>
        <name>acetyl-CoA</name>
        <dbReference type="ChEBI" id="CHEBI:57288"/>
        <label>2</label>
    </ligand>
</feature>
<feature type="binding site" evidence="4">
    <location>
        <position position="183"/>
    </location>
    <ligand>
        <name>1D-myo-inositol 2-(L-cysteinylamino)-2-deoxy-alpha-D-glucopyranoside</name>
        <dbReference type="ChEBI" id="CHEBI:58887"/>
    </ligand>
</feature>
<dbReference type="InterPro" id="IPR000182">
    <property type="entry name" value="GNAT_dom"/>
</dbReference>
<sequence>MTEWVPLLDDQRQLQIRELIVEATRVDGIAPVGEQVLRELRGTGAKHLVAEDGDDVAAYLNLVLPDESATDGDARENARAMAELVVAPAVRRRGIGSAMVQQALDKGGEGTRIWAHGDLPEARALAAKLGLVASRRLHQMRRSLADLPAVSADPSVVIRHYAGPQDDSDLLRVNNAAFAWHPEQGGWTHDDLSGRFAEPWFDPSGVFLAHDAQTGNLLGFHWTKRHLDKPGVGEVYVVGVDPAAQGRGLGHLLTLVGLHHLADTGLSTVLLYVESDNGAALRTYERLGFEVSFTDAAYGRGR</sequence>
<dbReference type="GO" id="GO:0010125">
    <property type="term" value="P:mycothiol biosynthetic process"/>
    <property type="evidence" value="ECO:0007669"/>
    <property type="project" value="UniProtKB-UniRule"/>
</dbReference>
<dbReference type="InterPro" id="IPR017813">
    <property type="entry name" value="Mycothiol_AcTrfase"/>
</dbReference>
<comment type="similarity">
    <text evidence="4">Belongs to the acetyltransferase family. MshD subfamily.</text>
</comment>
<comment type="function">
    <text evidence="4">Catalyzes the transfer of acetyl from acetyl-CoA to desacetylmycothiol (Cys-GlcN-Ins) to form mycothiol.</text>
</comment>
<name>A0A4R8S1R6_9MYCO</name>
<feature type="binding site" evidence="4">
    <location>
        <begin position="92"/>
        <end position="97"/>
    </location>
    <ligand>
        <name>acetyl-CoA</name>
        <dbReference type="ChEBI" id="CHEBI:57288"/>
        <label>1</label>
    </ligand>
</feature>
<evidence type="ECO:0000256" key="2">
    <source>
        <dbReference type="ARBA" id="ARBA00022737"/>
    </source>
</evidence>
<dbReference type="GO" id="GO:0035447">
    <property type="term" value="F:mycothiol synthase activity"/>
    <property type="evidence" value="ECO:0007669"/>
    <property type="project" value="UniProtKB-UniRule"/>
</dbReference>
<evidence type="ECO:0000313" key="7">
    <source>
        <dbReference type="Proteomes" id="UP000295117"/>
    </source>
</evidence>
<evidence type="ECO:0000256" key="3">
    <source>
        <dbReference type="ARBA" id="ARBA00023315"/>
    </source>
</evidence>
<feature type="binding site" evidence="4">
    <location>
        <begin position="238"/>
        <end position="240"/>
    </location>
    <ligand>
        <name>acetyl-CoA</name>
        <dbReference type="ChEBI" id="CHEBI:57288"/>
        <label>2</label>
    </ligand>
</feature>
<dbReference type="Pfam" id="PF00583">
    <property type="entry name" value="Acetyltransf_1"/>
    <property type="match status" value="2"/>
</dbReference>
<dbReference type="NCBIfam" id="TIGR03448">
    <property type="entry name" value="mycothiol_MshD"/>
    <property type="match status" value="1"/>
</dbReference>
<comment type="subunit">
    <text evidence="4">Monomer.</text>
</comment>
<feature type="domain" description="N-acetyltransferase" evidence="5">
    <location>
        <begin position="1"/>
        <end position="153"/>
    </location>
</feature>
<dbReference type="HAMAP" id="MF_01698">
    <property type="entry name" value="MshD"/>
    <property type="match status" value="1"/>
</dbReference>
<dbReference type="EC" id="2.3.1.189" evidence="4"/>
<evidence type="ECO:0000313" key="6">
    <source>
        <dbReference type="EMBL" id="TDZ77320.1"/>
    </source>
</evidence>
<feature type="binding site" evidence="4">
    <location>
        <begin position="84"/>
        <end position="86"/>
    </location>
    <ligand>
        <name>acetyl-CoA</name>
        <dbReference type="ChEBI" id="CHEBI:57288"/>
        <label>1</label>
    </ligand>
</feature>
<dbReference type="EMBL" id="PECH01000010">
    <property type="protein sequence ID" value="TDZ77320.1"/>
    <property type="molecule type" value="Genomic_DNA"/>
</dbReference>
<comment type="caution">
    <text evidence="6">The sequence shown here is derived from an EMBL/GenBank/DDBJ whole genome shotgun (WGS) entry which is preliminary data.</text>
</comment>
<dbReference type="CDD" id="cd04301">
    <property type="entry name" value="NAT_SF"/>
    <property type="match status" value="1"/>
</dbReference>